<dbReference type="EMBL" id="JAUYVO010000017">
    <property type="protein sequence ID" value="MDP2524270.1"/>
    <property type="molecule type" value="Genomic_DNA"/>
</dbReference>
<organism evidence="1 2">
    <name type="scientific">Neptunomonas phycophila</name>
    <dbReference type="NCBI Taxonomy" id="1572645"/>
    <lineage>
        <taxon>Bacteria</taxon>
        <taxon>Pseudomonadati</taxon>
        <taxon>Pseudomonadota</taxon>
        <taxon>Gammaproteobacteria</taxon>
        <taxon>Oceanospirillales</taxon>
        <taxon>Oceanospirillaceae</taxon>
        <taxon>Neptunomonas</taxon>
    </lineage>
</organism>
<evidence type="ECO:0000313" key="2">
    <source>
        <dbReference type="Proteomes" id="UP001177341"/>
    </source>
</evidence>
<accession>A0ABT9EYY5</accession>
<proteinExistence type="predicted"/>
<gene>
    <name evidence="1" type="ORF">Q8W30_17005</name>
</gene>
<name>A0ABT9EYY5_9GAMM</name>
<protein>
    <submittedName>
        <fullName evidence="1">Uncharacterized protein</fullName>
    </submittedName>
</protein>
<sequence>MPSIPNTVNDVTINFSAQANNSVDQRIVDALNEIITSELVEDHSLTSLYVSSANDQHSLPSRHVQGQGKAIDISRVNGKKIVLYYNSDDDVKAVVDALQANFENYQHRRENFGPSLKHKLGSSFPVSGHNDHIHLSVN</sequence>
<keyword evidence="2" id="KW-1185">Reference proteome</keyword>
<dbReference type="Proteomes" id="UP001177341">
    <property type="component" value="Unassembled WGS sequence"/>
</dbReference>
<reference evidence="1" key="1">
    <citation type="submission" date="2023-07" db="EMBL/GenBank/DDBJ databases">
        <title>Genome content predicts the carbon catabolic preferences of heterotrophic bacteria.</title>
        <authorList>
            <person name="Gralka M."/>
        </authorList>
    </citation>
    <scope>NUCLEOTIDE SEQUENCE</scope>
    <source>
        <strain evidence="1">5G01</strain>
    </source>
</reference>
<dbReference type="RefSeq" id="WP_075174294.1">
    <property type="nucleotide sequence ID" value="NZ_JAUOPL010000008.1"/>
</dbReference>
<comment type="caution">
    <text evidence="1">The sequence shown here is derived from an EMBL/GenBank/DDBJ whole genome shotgun (WGS) entry which is preliminary data.</text>
</comment>
<evidence type="ECO:0000313" key="1">
    <source>
        <dbReference type="EMBL" id="MDP2524270.1"/>
    </source>
</evidence>